<dbReference type="PROSITE" id="PS51257">
    <property type="entry name" value="PROKAR_LIPOPROTEIN"/>
    <property type="match status" value="1"/>
</dbReference>
<evidence type="ECO:0000256" key="3">
    <source>
        <dbReference type="ARBA" id="ARBA00022729"/>
    </source>
</evidence>
<sequence length="262" mass="27983">MRTFKKNVLSTLAIGSAALIALTGCGDSNNGSSETEGSGFTPRTAGQLTVCSDVPYEPFEFKKDGEIVGLDIDIANEIASDMDLKLSVITAGFDSIESGLFKTQCDIAMSSISITDARKANMDFSEPYLDDDLMLVARKGSGITDVESAKGKRVAVQQATTGEKYGKEQGLETIGYEDSGLQLQALTSNKADAALGNQSVLRYAIADKPDFEVVQEIQTGEKLGVAVPKDSAELLDKVNSTLDRLKSSGDLDKMTDKWLGQK</sequence>
<evidence type="ECO:0000256" key="5">
    <source>
        <dbReference type="SAM" id="SignalP"/>
    </source>
</evidence>
<comment type="subcellular location">
    <subcellularLocation>
        <location evidence="1">Cell envelope</location>
    </subcellularLocation>
</comment>
<dbReference type="EMBL" id="CP034412">
    <property type="protein sequence ID" value="QCY47868.1"/>
    <property type="molecule type" value="Genomic_DNA"/>
</dbReference>
<dbReference type="SMART" id="SM00062">
    <property type="entry name" value="PBPb"/>
    <property type="match status" value="1"/>
</dbReference>
<dbReference type="GO" id="GO:0015276">
    <property type="term" value="F:ligand-gated monoatomic ion channel activity"/>
    <property type="evidence" value="ECO:0007669"/>
    <property type="project" value="InterPro"/>
</dbReference>
<feature type="signal peptide" evidence="5">
    <location>
        <begin position="1"/>
        <end position="21"/>
    </location>
</feature>
<dbReference type="InterPro" id="IPR018313">
    <property type="entry name" value="SBP_3_CS"/>
</dbReference>
<dbReference type="PANTHER" id="PTHR35936:SF17">
    <property type="entry name" value="ARGININE-BINDING EXTRACELLULAR PROTEIN ARTP"/>
    <property type="match status" value="1"/>
</dbReference>
<dbReference type="AlphaFoldDB" id="A0A5B7WV04"/>
<evidence type="ECO:0000256" key="1">
    <source>
        <dbReference type="ARBA" id="ARBA00004196"/>
    </source>
</evidence>
<evidence type="ECO:0000259" key="7">
    <source>
        <dbReference type="SMART" id="SM00079"/>
    </source>
</evidence>
<evidence type="ECO:0000259" key="6">
    <source>
        <dbReference type="SMART" id="SM00062"/>
    </source>
</evidence>
<dbReference type="CDD" id="cd13530">
    <property type="entry name" value="PBP2_peptides_like"/>
    <property type="match status" value="1"/>
</dbReference>
<dbReference type="PROSITE" id="PS01039">
    <property type="entry name" value="SBP_BACTERIAL_3"/>
    <property type="match status" value="1"/>
</dbReference>
<accession>A0A5B7WV04</accession>
<reference evidence="8 9" key="1">
    <citation type="submission" date="2018-12" db="EMBL/GenBank/DDBJ databases">
        <title>Complete Genome Sequence of Glutamicibacter creatinolyticus strain LGCM259,isolated from an abscess of a 12-year-old mare in Italy.</title>
        <authorList>
            <person name="Santos R.G."/>
            <person name="Silva A.L."/>
            <person name="Seyffert N."/>
            <person name="Castro T.L.P."/>
            <person name="Attili A.R."/>
            <person name="Rifici C."/>
            <person name="Mazzullo G."/>
            <person name="Brenig B."/>
            <person name="Venanzi F."/>
            <person name="Azevedo V."/>
        </authorList>
    </citation>
    <scope>NUCLEOTIDE SEQUENCE [LARGE SCALE GENOMIC DNA]</scope>
    <source>
        <strain evidence="8 9">LGCM 259</strain>
    </source>
</reference>
<dbReference type="Proteomes" id="UP000307000">
    <property type="component" value="Chromosome"/>
</dbReference>
<evidence type="ECO:0000313" key="8">
    <source>
        <dbReference type="EMBL" id="QCY47868.1"/>
    </source>
</evidence>
<keyword evidence="3 5" id="KW-0732">Signal</keyword>
<dbReference type="InterPro" id="IPR001638">
    <property type="entry name" value="Solute-binding_3/MltF_N"/>
</dbReference>
<gene>
    <name evidence="8" type="ORF">GcLGCM259_2158</name>
</gene>
<evidence type="ECO:0000256" key="2">
    <source>
        <dbReference type="ARBA" id="ARBA00010333"/>
    </source>
</evidence>
<keyword evidence="9" id="KW-1185">Reference proteome</keyword>
<dbReference type="GO" id="GO:0016020">
    <property type="term" value="C:membrane"/>
    <property type="evidence" value="ECO:0007669"/>
    <property type="project" value="InterPro"/>
</dbReference>
<dbReference type="InterPro" id="IPR001320">
    <property type="entry name" value="Iontro_rcpt_C"/>
</dbReference>
<dbReference type="Pfam" id="PF00497">
    <property type="entry name" value="SBP_bac_3"/>
    <property type="match status" value="1"/>
</dbReference>
<dbReference type="GO" id="GO:0030313">
    <property type="term" value="C:cell envelope"/>
    <property type="evidence" value="ECO:0007669"/>
    <property type="project" value="UniProtKB-SubCell"/>
</dbReference>
<dbReference type="SMART" id="SM00079">
    <property type="entry name" value="PBPe"/>
    <property type="match status" value="1"/>
</dbReference>
<dbReference type="Gene3D" id="3.40.190.10">
    <property type="entry name" value="Periplasmic binding protein-like II"/>
    <property type="match status" value="2"/>
</dbReference>
<proteinExistence type="inferred from homology"/>
<name>A0A5B7WV04_9MICC</name>
<dbReference type="SUPFAM" id="SSF53850">
    <property type="entry name" value="Periplasmic binding protein-like II"/>
    <property type="match status" value="1"/>
</dbReference>
<feature type="domain" description="Ionotropic glutamate receptor C-terminal" evidence="7">
    <location>
        <begin position="47"/>
        <end position="261"/>
    </location>
</feature>
<dbReference type="RefSeq" id="WP_138926632.1">
    <property type="nucleotide sequence ID" value="NZ_CP034412.1"/>
</dbReference>
<evidence type="ECO:0000313" key="9">
    <source>
        <dbReference type="Proteomes" id="UP000307000"/>
    </source>
</evidence>
<evidence type="ECO:0000256" key="4">
    <source>
        <dbReference type="RuleBase" id="RU003744"/>
    </source>
</evidence>
<organism evidence="8 9">
    <name type="scientific">Glutamicibacter creatinolyticus</name>
    <dbReference type="NCBI Taxonomy" id="162496"/>
    <lineage>
        <taxon>Bacteria</taxon>
        <taxon>Bacillati</taxon>
        <taxon>Actinomycetota</taxon>
        <taxon>Actinomycetes</taxon>
        <taxon>Micrococcales</taxon>
        <taxon>Micrococcaceae</taxon>
        <taxon>Glutamicibacter</taxon>
    </lineage>
</organism>
<protein>
    <submittedName>
        <fullName evidence="8">Amino acid ABC transporter substrate-binding protein</fullName>
    </submittedName>
</protein>
<dbReference type="PANTHER" id="PTHR35936">
    <property type="entry name" value="MEMBRANE-BOUND LYTIC MUREIN TRANSGLYCOSYLASE F"/>
    <property type="match status" value="1"/>
</dbReference>
<comment type="similarity">
    <text evidence="2 4">Belongs to the bacterial solute-binding protein 3 family.</text>
</comment>
<feature type="chain" id="PRO_5039598867" evidence="5">
    <location>
        <begin position="22"/>
        <end position="262"/>
    </location>
</feature>
<feature type="domain" description="Solute-binding protein family 3/N-terminal" evidence="6">
    <location>
        <begin position="47"/>
        <end position="262"/>
    </location>
</feature>
<dbReference type="KEGG" id="gcr:GcLGCM259_2158"/>